<evidence type="ECO:0000256" key="5">
    <source>
        <dbReference type="ARBA" id="ARBA00022909"/>
    </source>
</evidence>
<dbReference type="PANTHER" id="PTHR42743">
    <property type="entry name" value="AMINO-ACID AMINOTRANSFERASE"/>
    <property type="match status" value="1"/>
</dbReference>
<accession>A0ABS5T389</accession>
<keyword evidence="12" id="KW-1185">Reference proteome</keyword>
<dbReference type="GO" id="GO:0008696">
    <property type="term" value="F:4-amino-4-deoxychorismate lyase activity"/>
    <property type="evidence" value="ECO:0007669"/>
    <property type="project" value="UniProtKB-EC"/>
</dbReference>
<dbReference type="InterPro" id="IPR050571">
    <property type="entry name" value="Class-IV_PLP-Dep_Aminotrnsfr"/>
</dbReference>
<dbReference type="CDD" id="cd01559">
    <property type="entry name" value="ADCL_like"/>
    <property type="match status" value="1"/>
</dbReference>
<dbReference type="InterPro" id="IPR043132">
    <property type="entry name" value="BCAT-like_C"/>
</dbReference>
<evidence type="ECO:0000256" key="1">
    <source>
        <dbReference type="ARBA" id="ARBA00001933"/>
    </source>
</evidence>
<evidence type="ECO:0000256" key="8">
    <source>
        <dbReference type="ARBA" id="ARBA00035676"/>
    </source>
</evidence>
<dbReference type="InterPro" id="IPR043131">
    <property type="entry name" value="BCAT-like_N"/>
</dbReference>
<dbReference type="PANTHER" id="PTHR42743:SF2">
    <property type="entry name" value="AMINODEOXYCHORISMATE LYASE"/>
    <property type="match status" value="1"/>
</dbReference>
<name>A0ABS5T389_9GAMM</name>
<dbReference type="NCBIfam" id="TIGR03461">
    <property type="entry name" value="pabC_Proteo"/>
    <property type="match status" value="1"/>
</dbReference>
<dbReference type="Proteomes" id="UP000786875">
    <property type="component" value="Unassembled WGS sequence"/>
</dbReference>
<evidence type="ECO:0000256" key="7">
    <source>
        <dbReference type="ARBA" id="ARBA00035633"/>
    </source>
</evidence>
<keyword evidence="6 11" id="KW-0456">Lyase</keyword>
<comment type="cofactor">
    <cofactor evidence="1">
        <name>pyridoxal 5'-phosphate</name>
        <dbReference type="ChEBI" id="CHEBI:597326"/>
    </cofactor>
</comment>
<comment type="subunit">
    <text evidence="3">Homodimer.</text>
</comment>
<evidence type="ECO:0000313" key="12">
    <source>
        <dbReference type="Proteomes" id="UP000786875"/>
    </source>
</evidence>
<dbReference type="RefSeq" id="WP_214212417.1">
    <property type="nucleotide sequence ID" value="NZ_JABBFO010000002.1"/>
</dbReference>
<dbReference type="InterPro" id="IPR017824">
    <property type="entry name" value="Aminodeoxychorismate_lyase_IV"/>
</dbReference>
<evidence type="ECO:0000256" key="3">
    <source>
        <dbReference type="ARBA" id="ARBA00011738"/>
    </source>
</evidence>
<proteinExistence type="inferred from homology"/>
<dbReference type="Pfam" id="PF01063">
    <property type="entry name" value="Aminotran_4"/>
    <property type="match status" value="1"/>
</dbReference>
<evidence type="ECO:0000256" key="4">
    <source>
        <dbReference type="ARBA" id="ARBA00022898"/>
    </source>
</evidence>
<comment type="similarity">
    <text evidence="2">Belongs to the class-IV pyridoxal-phosphate-dependent aminotransferase family.</text>
</comment>
<evidence type="ECO:0000256" key="6">
    <source>
        <dbReference type="ARBA" id="ARBA00023239"/>
    </source>
</evidence>
<gene>
    <name evidence="11" type="primary">pabC</name>
    <name evidence="11" type="ORF">HGT73_04315</name>
</gene>
<dbReference type="InterPro" id="IPR001544">
    <property type="entry name" value="Aminotrans_IV"/>
</dbReference>
<keyword evidence="5" id="KW-0289">Folate biosynthesis</keyword>
<comment type="pathway">
    <text evidence="7">Cofactor biosynthesis; tetrahydrofolate biosynthesis; 4-aminobenzoate from chorismate: step 2/2.</text>
</comment>
<protein>
    <recommendedName>
        <fullName evidence="8 10">Aminodeoxychorismate lyase</fullName>
        <ecNumber evidence="8 10">4.1.3.38</ecNumber>
    </recommendedName>
</protein>
<evidence type="ECO:0000256" key="10">
    <source>
        <dbReference type="NCBIfam" id="TIGR03461"/>
    </source>
</evidence>
<dbReference type="Gene3D" id="3.30.470.10">
    <property type="match status" value="1"/>
</dbReference>
<dbReference type="EMBL" id="JABBFO010000002">
    <property type="protein sequence ID" value="MBT0726612.1"/>
    <property type="molecule type" value="Genomic_DNA"/>
</dbReference>
<dbReference type="Gene3D" id="3.20.10.10">
    <property type="entry name" value="D-amino Acid Aminotransferase, subunit A, domain 2"/>
    <property type="match status" value="1"/>
</dbReference>
<sequence>MQLINGVYTIQLSSLDRGLQFGDGCFTTAQVKNGQVCHLALHLARLQRDSQRLGIHFELWSLLRQEIETFVKNTDSGVVKIILTRGVGGRGYSSLGCNATQRILSLAPYPSHYRDWQQQGVSLVTSPVNLGMNPNLAGIKHLNRLEQVLIKQHLDAEHGQEALVLDYQKNIVECCAANIIWRRGNRLYTPALVNAGVEGIMKGLVIEALHTAGYHCSEVTQPREVLEHADEVIICNALMPVLPVTRIDQWQYQPGNVMATLIQLGFTAS</sequence>
<organism evidence="11 12">
    <name type="scientific">Rosenbergiella australiborealis</name>
    <dbReference type="NCBI Taxonomy" id="1544696"/>
    <lineage>
        <taxon>Bacteria</taxon>
        <taxon>Pseudomonadati</taxon>
        <taxon>Pseudomonadota</taxon>
        <taxon>Gammaproteobacteria</taxon>
        <taxon>Enterobacterales</taxon>
        <taxon>Erwiniaceae</taxon>
        <taxon>Rosenbergiella</taxon>
    </lineage>
</organism>
<dbReference type="InterPro" id="IPR036038">
    <property type="entry name" value="Aminotransferase-like"/>
</dbReference>
<comment type="caution">
    <text evidence="11">The sequence shown here is derived from an EMBL/GenBank/DDBJ whole genome shotgun (WGS) entry which is preliminary data.</text>
</comment>
<evidence type="ECO:0000256" key="2">
    <source>
        <dbReference type="ARBA" id="ARBA00009320"/>
    </source>
</evidence>
<comment type="catalytic activity">
    <reaction evidence="9">
        <text>4-amino-4-deoxychorismate = 4-aminobenzoate + pyruvate + H(+)</text>
        <dbReference type="Rhea" id="RHEA:16201"/>
        <dbReference type="ChEBI" id="CHEBI:15361"/>
        <dbReference type="ChEBI" id="CHEBI:15378"/>
        <dbReference type="ChEBI" id="CHEBI:17836"/>
        <dbReference type="ChEBI" id="CHEBI:58406"/>
        <dbReference type="EC" id="4.1.3.38"/>
    </reaction>
</comment>
<dbReference type="NCBIfam" id="NF004761">
    <property type="entry name" value="PRK06092.1"/>
    <property type="match status" value="1"/>
</dbReference>
<keyword evidence="4" id="KW-0663">Pyridoxal phosphate</keyword>
<evidence type="ECO:0000256" key="9">
    <source>
        <dbReference type="ARBA" id="ARBA00049529"/>
    </source>
</evidence>
<dbReference type="SUPFAM" id="SSF56752">
    <property type="entry name" value="D-aminoacid aminotransferase-like PLP-dependent enzymes"/>
    <property type="match status" value="1"/>
</dbReference>
<reference evidence="11 12" key="1">
    <citation type="submission" date="2020-04" db="EMBL/GenBank/DDBJ databases">
        <title>Genome sequencing of Rosenbergiella species.</title>
        <authorList>
            <person name="Alvarez-Perez S."/>
            <person name="Lievens B."/>
        </authorList>
    </citation>
    <scope>NUCLEOTIDE SEQUENCE [LARGE SCALE GENOMIC DNA]</scope>
    <source>
        <strain evidence="11 12">CdVSA20.1</strain>
    </source>
</reference>
<evidence type="ECO:0000313" key="11">
    <source>
        <dbReference type="EMBL" id="MBT0726612.1"/>
    </source>
</evidence>
<dbReference type="EC" id="4.1.3.38" evidence="8 10"/>